<evidence type="ECO:0000313" key="1">
    <source>
        <dbReference type="EMBL" id="CAG8831791.1"/>
    </source>
</evidence>
<keyword evidence="2" id="KW-1185">Reference proteome</keyword>
<feature type="non-terminal residue" evidence="1">
    <location>
        <position position="68"/>
    </location>
</feature>
<dbReference type="EMBL" id="CAJVQB010044293">
    <property type="protein sequence ID" value="CAG8831791.1"/>
    <property type="molecule type" value="Genomic_DNA"/>
</dbReference>
<proteinExistence type="predicted"/>
<protein>
    <submittedName>
        <fullName evidence="1">105_t:CDS:1</fullName>
    </submittedName>
</protein>
<comment type="caution">
    <text evidence="1">The sequence shown here is derived from an EMBL/GenBank/DDBJ whole genome shotgun (WGS) entry which is preliminary data.</text>
</comment>
<name>A0ABN7WGL2_GIGMA</name>
<reference evidence="1 2" key="1">
    <citation type="submission" date="2021-06" db="EMBL/GenBank/DDBJ databases">
        <authorList>
            <person name="Kallberg Y."/>
            <person name="Tangrot J."/>
            <person name="Rosling A."/>
        </authorList>
    </citation>
    <scope>NUCLEOTIDE SEQUENCE [LARGE SCALE GENOMIC DNA]</scope>
    <source>
        <strain evidence="1 2">120-4 pot B 10/14</strain>
    </source>
</reference>
<dbReference type="Proteomes" id="UP000789901">
    <property type="component" value="Unassembled WGS sequence"/>
</dbReference>
<gene>
    <name evidence="1" type="ORF">GMARGA_LOCUS30787</name>
</gene>
<sequence>MALSRKVILELLECSTTDYSTDEVQKQIINQKLKQTSEIEELVENRYKEVNVKKASDFLVQNNENQME</sequence>
<organism evidence="1 2">
    <name type="scientific">Gigaspora margarita</name>
    <dbReference type="NCBI Taxonomy" id="4874"/>
    <lineage>
        <taxon>Eukaryota</taxon>
        <taxon>Fungi</taxon>
        <taxon>Fungi incertae sedis</taxon>
        <taxon>Mucoromycota</taxon>
        <taxon>Glomeromycotina</taxon>
        <taxon>Glomeromycetes</taxon>
        <taxon>Diversisporales</taxon>
        <taxon>Gigasporaceae</taxon>
        <taxon>Gigaspora</taxon>
    </lineage>
</organism>
<evidence type="ECO:0000313" key="2">
    <source>
        <dbReference type="Proteomes" id="UP000789901"/>
    </source>
</evidence>
<accession>A0ABN7WGL2</accession>